<evidence type="ECO:0000313" key="2">
    <source>
        <dbReference type="Proteomes" id="UP001497644"/>
    </source>
</evidence>
<sequence>MLTTVNHIIKQGVLVNEVLENDDSVEKDTDYETISASDDGVACWKTWAQKIFTTAEELAKQSVDGNVLNALYNPTAASKLKDLMAFIPLWAGIMRPHFKIGSTVAKSSPVEGAFSNLKNVVFKGRLPIRVDKFIIELLNYLDGKLRLLYAEHNKIKNISNPEITRLDFTIKPVSIEKTQNSTISSCNKTSLDTTMEDTVEINNITKQLSLNKIKESISWSDNEIKIIKLKTEASTLSTDSLSLLEKSTKLNALSSEFIATSTPLKEEPQKERNTFIVSNENENEIELNNKENWRGEGKRDITNNKRKRKIDTNDGNYRKKLNYLDACADWDLLPNNVAVGIPLLANGNVCEAVQCDGIKIIVKDTCAFDSLLQVIMSAIATYPSCKEATRASDSENYKISSKAFNRCQGDGSS</sequence>
<dbReference type="EMBL" id="CAXIPU020001238">
    <property type="protein sequence ID" value="CAL1672960.1"/>
    <property type="molecule type" value="Genomic_DNA"/>
</dbReference>
<reference evidence="1" key="1">
    <citation type="submission" date="2024-04" db="EMBL/GenBank/DDBJ databases">
        <authorList>
            <consortium name="Molecular Ecology Group"/>
        </authorList>
    </citation>
    <scope>NUCLEOTIDE SEQUENCE</scope>
</reference>
<keyword evidence="2" id="KW-1185">Reference proteome</keyword>
<dbReference type="Proteomes" id="UP001497644">
    <property type="component" value="Unassembled WGS sequence"/>
</dbReference>
<comment type="caution">
    <text evidence="1">The sequence shown here is derived from an EMBL/GenBank/DDBJ whole genome shotgun (WGS) entry which is preliminary data.</text>
</comment>
<name>A0AAV2N038_9HYME</name>
<evidence type="ECO:0000313" key="1">
    <source>
        <dbReference type="EMBL" id="CAL1672960.1"/>
    </source>
</evidence>
<protein>
    <submittedName>
        <fullName evidence="1">Uncharacterized protein</fullName>
    </submittedName>
</protein>
<organism evidence="1 2">
    <name type="scientific">Lasius platythorax</name>
    <dbReference type="NCBI Taxonomy" id="488582"/>
    <lineage>
        <taxon>Eukaryota</taxon>
        <taxon>Metazoa</taxon>
        <taxon>Ecdysozoa</taxon>
        <taxon>Arthropoda</taxon>
        <taxon>Hexapoda</taxon>
        <taxon>Insecta</taxon>
        <taxon>Pterygota</taxon>
        <taxon>Neoptera</taxon>
        <taxon>Endopterygota</taxon>
        <taxon>Hymenoptera</taxon>
        <taxon>Apocrita</taxon>
        <taxon>Aculeata</taxon>
        <taxon>Formicoidea</taxon>
        <taxon>Formicidae</taxon>
        <taxon>Formicinae</taxon>
        <taxon>Lasius</taxon>
        <taxon>Lasius</taxon>
    </lineage>
</organism>
<accession>A0AAV2N038</accession>
<proteinExistence type="predicted"/>
<gene>
    <name evidence="1" type="ORF">LPLAT_LOCUS14710</name>
</gene>
<dbReference type="AlphaFoldDB" id="A0AAV2N038"/>